<protein>
    <recommendedName>
        <fullName evidence="4">DNA methylase N-4/N-6 domain-containing protein</fullName>
    </recommendedName>
</protein>
<comment type="caution">
    <text evidence="5">The sequence shown here is derived from an EMBL/GenBank/DDBJ whole genome shotgun (WGS) entry which is preliminary data.</text>
</comment>
<dbReference type="InterPro" id="IPR001091">
    <property type="entry name" value="RM_Methyltransferase"/>
</dbReference>
<dbReference type="PRINTS" id="PR00508">
    <property type="entry name" value="S21N4MTFRASE"/>
</dbReference>
<evidence type="ECO:0000259" key="4">
    <source>
        <dbReference type="Pfam" id="PF01555"/>
    </source>
</evidence>
<proteinExistence type="inferred from homology"/>
<dbReference type="GO" id="GO:0032259">
    <property type="term" value="P:methylation"/>
    <property type="evidence" value="ECO:0007669"/>
    <property type="project" value="UniProtKB-KW"/>
</dbReference>
<dbReference type="InterPro" id="IPR002941">
    <property type="entry name" value="DNA_methylase_N4/N6"/>
</dbReference>
<sequence>PKNRTITLSQTEREHYSKDLIRISKPVDINTIENKIVNQDIFEILDFLPANFADLLILDPPYNLTKTFNSITFRKESITKYAKWFENLLIKLLPVFKSNTSVYVCSEWYTSTAVHLVLEKYLKVRNRITWEREKGRGAKRNFKNASEDIWFATVSDDYVFNVADVKLKRKVLAPYTDINGVPKDWQNSLDGQFRLTHPSNLWNDITVPFWSMPENTDHPTQKPEKLLAKLILASTRENGFVFDPFMGVGSSIVAAKKLNRKFLGVEIEKEYCLLAAKRLHLAELDTTIQGYHNGVFWERNTLNIRKQRTKKKKNKALW</sequence>
<dbReference type="GO" id="GO:0009007">
    <property type="term" value="F:site-specific DNA-methyltransferase (adenine-specific) activity"/>
    <property type="evidence" value="ECO:0007669"/>
    <property type="project" value="TreeGrafter"/>
</dbReference>
<dbReference type="PANTHER" id="PTHR13370">
    <property type="entry name" value="RNA METHYLASE-RELATED"/>
    <property type="match status" value="1"/>
</dbReference>
<dbReference type="Gene3D" id="3.40.50.150">
    <property type="entry name" value="Vaccinia Virus protein VP39"/>
    <property type="match status" value="1"/>
</dbReference>
<evidence type="ECO:0000313" key="5">
    <source>
        <dbReference type="EMBL" id="GAI09196.1"/>
    </source>
</evidence>
<dbReference type="GO" id="GO:0003677">
    <property type="term" value="F:DNA binding"/>
    <property type="evidence" value="ECO:0007669"/>
    <property type="project" value="InterPro"/>
</dbReference>
<reference evidence="5" key="1">
    <citation type="journal article" date="2014" name="Front. Microbiol.">
        <title>High frequency of phylogenetically diverse reductive dehalogenase-homologous genes in deep subseafloor sedimentary metagenomes.</title>
        <authorList>
            <person name="Kawai M."/>
            <person name="Futagami T."/>
            <person name="Toyoda A."/>
            <person name="Takaki Y."/>
            <person name="Nishi S."/>
            <person name="Hori S."/>
            <person name="Arai W."/>
            <person name="Tsubouchi T."/>
            <person name="Morono Y."/>
            <person name="Uchiyama I."/>
            <person name="Ito T."/>
            <person name="Fujiyama A."/>
            <person name="Inagaki F."/>
            <person name="Takami H."/>
        </authorList>
    </citation>
    <scope>NUCLEOTIDE SEQUENCE</scope>
    <source>
        <strain evidence="5">Expedition CK06-06</strain>
    </source>
</reference>
<dbReference type="GO" id="GO:0005737">
    <property type="term" value="C:cytoplasm"/>
    <property type="evidence" value="ECO:0007669"/>
    <property type="project" value="TreeGrafter"/>
</dbReference>
<dbReference type="GO" id="GO:0008170">
    <property type="term" value="F:N-methyltransferase activity"/>
    <property type="evidence" value="ECO:0007669"/>
    <property type="project" value="InterPro"/>
</dbReference>
<keyword evidence="2" id="KW-0489">Methyltransferase</keyword>
<dbReference type="EMBL" id="BARV01006182">
    <property type="protein sequence ID" value="GAI09196.1"/>
    <property type="molecule type" value="Genomic_DNA"/>
</dbReference>
<keyword evidence="3" id="KW-0808">Transferase</keyword>
<dbReference type="Pfam" id="PF01555">
    <property type="entry name" value="N6_N4_Mtase"/>
    <property type="match status" value="1"/>
</dbReference>
<accession>X1LTQ1</accession>
<dbReference type="InterPro" id="IPR029063">
    <property type="entry name" value="SAM-dependent_MTases_sf"/>
</dbReference>
<gene>
    <name evidence="5" type="ORF">S06H3_12641</name>
</gene>
<name>X1LTQ1_9ZZZZ</name>
<evidence type="ECO:0000256" key="1">
    <source>
        <dbReference type="ARBA" id="ARBA00006594"/>
    </source>
</evidence>
<feature type="domain" description="DNA methylase N-4/N-6" evidence="4">
    <location>
        <begin position="54"/>
        <end position="276"/>
    </location>
</feature>
<comment type="similarity">
    <text evidence="1">Belongs to the N(4)/N(6)-methyltransferase family.</text>
</comment>
<organism evidence="5">
    <name type="scientific">marine sediment metagenome</name>
    <dbReference type="NCBI Taxonomy" id="412755"/>
    <lineage>
        <taxon>unclassified sequences</taxon>
        <taxon>metagenomes</taxon>
        <taxon>ecological metagenomes</taxon>
    </lineage>
</organism>
<feature type="non-terminal residue" evidence="5">
    <location>
        <position position="1"/>
    </location>
</feature>
<dbReference type="InterPro" id="IPR002052">
    <property type="entry name" value="DNA_methylase_N6_adenine_CS"/>
</dbReference>
<evidence type="ECO:0000256" key="2">
    <source>
        <dbReference type="ARBA" id="ARBA00022603"/>
    </source>
</evidence>
<dbReference type="SUPFAM" id="SSF53335">
    <property type="entry name" value="S-adenosyl-L-methionine-dependent methyltransferases"/>
    <property type="match status" value="1"/>
</dbReference>
<evidence type="ECO:0000256" key="3">
    <source>
        <dbReference type="ARBA" id="ARBA00022679"/>
    </source>
</evidence>
<dbReference type="AlphaFoldDB" id="X1LTQ1"/>
<dbReference type="PANTHER" id="PTHR13370:SF3">
    <property type="entry name" value="TRNA (GUANINE(10)-N2)-METHYLTRANSFERASE HOMOLOG"/>
    <property type="match status" value="1"/>
</dbReference>
<dbReference type="PROSITE" id="PS00092">
    <property type="entry name" value="N6_MTASE"/>
    <property type="match status" value="1"/>
</dbReference>